<dbReference type="Proteomes" id="UP000441523">
    <property type="component" value="Unassembled WGS sequence"/>
</dbReference>
<evidence type="ECO:0000313" key="2">
    <source>
        <dbReference type="EMBL" id="KAB1073161.1"/>
    </source>
</evidence>
<feature type="region of interest" description="Disordered" evidence="1">
    <location>
        <begin position="56"/>
        <end position="77"/>
    </location>
</feature>
<dbReference type="RefSeq" id="WP_150963992.1">
    <property type="nucleotide sequence ID" value="NZ_VZZJ01000009.1"/>
</dbReference>
<sequence>MVTALRRAVRLRQVMRGRDLRIGTSGCARAPIADHAGPSQGPGRGLTARELIRMAQAARRHSQRQAADPGQDGLAAE</sequence>
<evidence type="ECO:0000313" key="3">
    <source>
        <dbReference type="Proteomes" id="UP000441523"/>
    </source>
</evidence>
<evidence type="ECO:0000256" key="1">
    <source>
        <dbReference type="SAM" id="MobiDB-lite"/>
    </source>
</evidence>
<gene>
    <name evidence="2" type="ORF">F6X51_12455</name>
</gene>
<organism evidence="2 3">
    <name type="scientific">Methylobacterium planeticum</name>
    <dbReference type="NCBI Taxonomy" id="2615211"/>
    <lineage>
        <taxon>Bacteria</taxon>
        <taxon>Pseudomonadati</taxon>
        <taxon>Pseudomonadota</taxon>
        <taxon>Alphaproteobacteria</taxon>
        <taxon>Hyphomicrobiales</taxon>
        <taxon>Methylobacteriaceae</taxon>
        <taxon>Methylobacterium</taxon>
    </lineage>
</organism>
<dbReference type="AlphaFoldDB" id="A0A6N6MSA8"/>
<protein>
    <submittedName>
        <fullName evidence="2">Uncharacterized protein</fullName>
    </submittedName>
</protein>
<dbReference type="EMBL" id="VZZJ01000009">
    <property type="protein sequence ID" value="KAB1073161.1"/>
    <property type="molecule type" value="Genomic_DNA"/>
</dbReference>
<accession>A0A6N6MSA8</accession>
<reference evidence="2 3" key="1">
    <citation type="submission" date="2019-09" db="EMBL/GenBank/DDBJ databases">
        <title>YIM 132548 draft genome.</title>
        <authorList>
            <person name="Jiang L."/>
        </authorList>
    </citation>
    <scope>NUCLEOTIDE SEQUENCE [LARGE SCALE GENOMIC DNA]</scope>
    <source>
        <strain evidence="2 3">YIM 132548</strain>
    </source>
</reference>
<name>A0A6N6MSA8_9HYPH</name>
<comment type="caution">
    <text evidence="2">The sequence shown here is derived from an EMBL/GenBank/DDBJ whole genome shotgun (WGS) entry which is preliminary data.</text>
</comment>
<proteinExistence type="predicted"/>
<keyword evidence="3" id="KW-1185">Reference proteome</keyword>